<evidence type="ECO:0000313" key="1">
    <source>
        <dbReference type="EMBL" id="KKN38108.1"/>
    </source>
</evidence>
<proteinExistence type="predicted"/>
<organism evidence="1">
    <name type="scientific">marine sediment metagenome</name>
    <dbReference type="NCBI Taxonomy" id="412755"/>
    <lineage>
        <taxon>unclassified sequences</taxon>
        <taxon>metagenomes</taxon>
        <taxon>ecological metagenomes</taxon>
    </lineage>
</organism>
<protein>
    <submittedName>
        <fullName evidence="1">Uncharacterized protein</fullName>
    </submittedName>
</protein>
<sequence>MNKIKVGHFQADGGLINLPIGYIPDVFDMDEVGTSNPDHVRWYRAQEAAEAAGSKEGMITNGADGVITKLGTGNGIIAYNASSQRPQIGIWEASSSTIDARDETTLTIVARTADAPGTYVNPTVGSVTDRQAIFEAVTVGGNTGTTEPDWTASVGANVKDGSIVWKRVDVSLQRGGYQGVVVAANLSTNDQEWYYEAKQANWSVDHQDTAGWTDGIDPSA</sequence>
<accession>A0A0F9T9D1</accession>
<dbReference type="AlphaFoldDB" id="A0A0F9T9D1"/>
<dbReference type="EMBL" id="LAZR01001851">
    <property type="protein sequence ID" value="KKN38108.1"/>
    <property type="molecule type" value="Genomic_DNA"/>
</dbReference>
<gene>
    <name evidence="1" type="ORF">LCGC14_0756640</name>
</gene>
<reference evidence="1" key="1">
    <citation type="journal article" date="2015" name="Nature">
        <title>Complex archaea that bridge the gap between prokaryotes and eukaryotes.</title>
        <authorList>
            <person name="Spang A."/>
            <person name="Saw J.H."/>
            <person name="Jorgensen S.L."/>
            <person name="Zaremba-Niedzwiedzka K."/>
            <person name="Martijn J."/>
            <person name="Lind A.E."/>
            <person name="van Eijk R."/>
            <person name="Schleper C."/>
            <person name="Guy L."/>
            <person name="Ettema T.J."/>
        </authorList>
    </citation>
    <scope>NUCLEOTIDE SEQUENCE</scope>
</reference>
<name>A0A0F9T9D1_9ZZZZ</name>
<comment type="caution">
    <text evidence="1">The sequence shown here is derived from an EMBL/GenBank/DDBJ whole genome shotgun (WGS) entry which is preliminary data.</text>
</comment>